<dbReference type="AlphaFoldDB" id="A0ABC8ASB1"/>
<dbReference type="Proteomes" id="UP000180166">
    <property type="component" value="Chromosome"/>
</dbReference>
<name>A0ABC8ASB1_9NOCA</name>
<dbReference type="SUPFAM" id="SSF46785">
    <property type="entry name" value="Winged helix' DNA-binding domain"/>
    <property type="match status" value="1"/>
</dbReference>
<evidence type="ECO:0000313" key="2">
    <source>
        <dbReference type="Proteomes" id="UP000180166"/>
    </source>
</evidence>
<protein>
    <recommendedName>
        <fullName evidence="3">ATP-binding protein</fullName>
    </recommendedName>
</protein>
<sequence length="495" mass="54217">MAALVKPDRVFDRDREWDGLVRFATSSSPDVRLGIVSGRRRQGKTFLLDALADVVGGFFFTATDATEVEALEGFGAAVAAYAGGGRYAFRDWDEALERLFAVVGDGLVIIDEFPYLTKASPSLPSVLQRALDPRGYARRAGSRVLLCGSAMSVMGGLLAGSAPLRGRASLELIVKPLGYREAARFWGLDDPRLAVLVHAIVGGTPAYRREFVAGDAPESLEDFDSWVLRTVLNPQVPLFREARYLLAEETEIRDVALYHAVLGAIAGGHTTRGGIANTIGRSSTDIGHPLSVLEDAQLVIREGDPFNRGKSVYRVAEPLIVFYEAIMRREWTRLERGNPEAAWRNSRATFLSQVVGPHFEGICREWAMSVESEVFGDLPGQVAAATVNDPRDRKQIQIDVAVLAPEETDRPRRILSLGEVKWDRTMTLGHVDRLRRARELLAAKGYDTSQTILTCYSGAGFDENLLAIGTSPGQPQKQADSPMLVDLDTIYAGVR</sequence>
<organism evidence="1 2">
    <name type="scientific">Nocardia seriolae</name>
    <dbReference type="NCBI Taxonomy" id="37332"/>
    <lineage>
        <taxon>Bacteria</taxon>
        <taxon>Bacillati</taxon>
        <taxon>Actinomycetota</taxon>
        <taxon>Actinomycetes</taxon>
        <taxon>Mycobacteriales</taxon>
        <taxon>Nocardiaceae</taxon>
        <taxon>Nocardia</taxon>
    </lineage>
</organism>
<dbReference type="Gene3D" id="3.40.50.300">
    <property type="entry name" value="P-loop containing nucleotide triphosphate hydrolases"/>
    <property type="match status" value="1"/>
</dbReference>
<gene>
    <name evidence="1" type="ORF">NS506_02914</name>
</gene>
<reference evidence="1 2" key="1">
    <citation type="submission" date="2016-10" db="EMBL/GenBank/DDBJ databases">
        <title>Genome sequence of Nocardia seriolae strain EM150506, isolated from Anguila japonica.</title>
        <authorList>
            <person name="Han H.-J."/>
        </authorList>
    </citation>
    <scope>NUCLEOTIDE SEQUENCE [LARGE SCALE GENOMIC DNA]</scope>
    <source>
        <strain evidence="1 2">EM150506</strain>
    </source>
</reference>
<dbReference type="KEGG" id="nsr:NS506_02914"/>
<accession>A0ABC8ASB1</accession>
<evidence type="ECO:0008006" key="3">
    <source>
        <dbReference type="Google" id="ProtNLM"/>
    </source>
</evidence>
<dbReference type="SUPFAM" id="SSF52540">
    <property type="entry name" value="P-loop containing nucleoside triphosphate hydrolases"/>
    <property type="match status" value="1"/>
</dbReference>
<dbReference type="InterPro" id="IPR036390">
    <property type="entry name" value="WH_DNA-bd_sf"/>
</dbReference>
<dbReference type="EMBL" id="CP017839">
    <property type="protein sequence ID" value="APA96973.1"/>
    <property type="molecule type" value="Genomic_DNA"/>
</dbReference>
<dbReference type="InterPro" id="IPR027417">
    <property type="entry name" value="P-loop_NTPase"/>
</dbReference>
<dbReference type="PANTHER" id="PTHR34704">
    <property type="entry name" value="ATPASE"/>
    <property type="match status" value="1"/>
</dbReference>
<proteinExistence type="predicted"/>
<evidence type="ECO:0000313" key="1">
    <source>
        <dbReference type="EMBL" id="APA96973.1"/>
    </source>
</evidence>
<dbReference type="PANTHER" id="PTHR34704:SF1">
    <property type="entry name" value="ATPASE"/>
    <property type="match status" value="1"/>
</dbReference>